<evidence type="ECO:0000256" key="6">
    <source>
        <dbReference type="SAM" id="MobiDB-lite"/>
    </source>
</evidence>
<sequence>MITSECQRKTQERRREKLCLPSQRVDQGRDCASLESVARAQYRFFPSHRCLTGDSRGLAEGLPALVFGRATTCACGFVAVWLCVDVPGGSLWLFLTRDYRVGFLNYGIYSEKDGRGRKDTVNRGTRQMQDEFSSYQESVKKLSEETKKTGQILDDGAVCEICHKTKFADGVGHSCHFCFKKSCARCGGRMPGKGNTTTKDNKPATIWACNLCKKKQDLLAKTGAWYHGGMARPVALDVGDVSSAPESGSTGRPGLGGGSGQGLSPSTEKRAKMMDRGSNDGSQGSEKENFDRQKGSFSRAGSLQGKELKRQFSMSDAMNRGQDGQGSSGGLVGGSGGGPSQTSAGITQATGEHVAAGQERGRGKERGQSKHRFYSESRLSETDRRYGDSSSSLVQQEPQQQLQQQQQQQQQSEHARDRHKGDTGSRHDTAPGTSSSSSGKQDHGNYRNEAEMREADRKERHR</sequence>
<evidence type="ECO:0000259" key="7">
    <source>
        <dbReference type="PROSITE" id="PS50178"/>
    </source>
</evidence>
<dbReference type="SUPFAM" id="SSF57903">
    <property type="entry name" value="FYVE/PHD zinc finger"/>
    <property type="match status" value="1"/>
</dbReference>
<dbReference type="GO" id="GO:0048788">
    <property type="term" value="C:cytoskeleton of presynaptic active zone"/>
    <property type="evidence" value="ECO:0007669"/>
    <property type="project" value="TreeGrafter"/>
</dbReference>
<evidence type="ECO:0000313" key="8">
    <source>
        <dbReference type="EMBL" id="KAK3798159.1"/>
    </source>
</evidence>
<feature type="compositionally biased region" description="Basic and acidic residues" evidence="6">
    <location>
        <begin position="413"/>
        <end position="429"/>
    </location>
</feature>
<evidence type="ECO:0000313" key="9">
    <source>
        <dbReference type="Proteomes" id="UP001283361"/>
    </source>
</evidence>
<dbReference type="GO" id="GO:0031267">
    <property type="term" value="F:small GTPase binding"/>
    <property type="evidence" value="ECO:0007669"/>
    <property type="project" value="InterPro"/>
</dbReference>
<name>A0AAE1B1M0_9GAST</name>
<keyword evidence="2" id="KW-0677">Repeat</keyword>
<keyword evidence="9" id="KW-1185">Reference proteome</keyword>
<organism evidence="8 9">
    <name type="scientific">Elysia crispata</name>
    <name type="common">lettuce slug</name>
    <dbReference type="NCBI Taxonomy" id="231223"/>
    <lineage>
        <taxon>Eukaryota</taxon>
        <taxon>Metazoa</taxon>
        <taxon>Spiralia</taxon>
        <taxon>Lophotrochozoa</taxon>
        <taxon>Mollusca</taxon>
        <taxon>Gastropoda</taxon>
        <taxon>Heterobranchia</taxon>
        <taxon>Euthyneura</taxon>
        <taxon>Panpulmonata</taxon>
        <taxon>Sacoglossa</taxon>
        <taxon>Placobranchoidea</taxon>
        <taxon>Plakobranchidae</taxon>
        <taxon>Elysia</taxon>
    </lineage>
</organism>
<gene>
    <name evidence="8" type="ORF">RRG08_062758</name>
</gene>
<dbReference type="Pfam" id="PF22601">
    <property type="entry name" value="RIM2a_ZnF"/>
    <property type="match status" value="1"/>
</dbReference>
<dbReference type="GO" id="GO:0042391">
    <property type="term" value="P:regulation of membrane potential"/>
    <property type="evidence" value="ECO:0007669"/>
    <property type="project" value="TreeGrafter"/>
</dbReference>
<proteinExistence type="predicted"/>
<dbReference type="GO" id="GO:0050806">
    <property type="term" value="P:positive regulation of synaptic transmission"/>
    <property type="evidence" value="ECO:0007669"/>
    <property type="project" value="TreeGrafter"/>
</dbReference>
<feature type="compositionally biased region" description="Gly residues" evidence="6">
    <location>
        <begin position="251"/>
        <end position="261"/>
    </location>
</feature>
<dbReference type="PANTHER" id="PTHR12157">
    <property type="entry name" value="REGULATING SYNAPTIC MEMBRANE EXOCYTOSIS PROTEIN"/>
    <property type="match status" value="1"/>
</dbReference>
<feature type="compositionally biased region" description="Gly residues" evidence="6">
    <location>
        <begin position="323"/>
        <end position="339"/>
    </location>
</feature>
<dbReference type="Gene3D" id="3.30.40.10">
    <property type="entry name" value="Zinc/RING finger domain, C3HC4 (zinc finger)"/>
    <property type="match status" value="1"/>
</dbReference>
<evidence type="ECO:0000256" key="3">
    <source>
        <dbReference type="ARBA" id="ARBA00022771"/>
    </source>
</evidence>
<feature type="compositionally biased region" description="Basic and acidic residues" evidence="6">
    <location>
        <begin position="285"/>
        <end position="294"/>
    </location>
</feature>
<feature type="compositionally biased region" description="Basic and acidic residues" evidence="6">
    <location>
        <begin position="267"/>
        <end position="278"/>
    </location>
</feature>
<accession>A0AAE1B1M0</accession>
<dbReference type="InterPro" id="IPR039032">
    <property type="entry name" value="Rim-like"/>
</dbReference>
<dbReference type="GO" id="GO:0042734">
    <property type="term" value="C:presynaptic membrane"/>
    <property type="evidence" value="ECO:0007669"/>
    <property type="project" value="TreeGrafter"/>
</dbReference>
<keyword evidence="3 5" id="KW-0863">Zinc-finger</keyword>
<dbReference type="PROSITE" id="PS50178">
    <property type="entry name" value="ZF_FYVE"/>
    <property type="match status" value="1"/>
</dbReference>
<feature type="compositionally biased region" description="Basic and acidic residues" evidence="6">
    <location>
        <begin position="440"/>
        <end position="462"/>
    </location>
</feature>
<dbReference type="GO" id="GO:2000300">
    <property type="term" value="P:regulation of synaptic vesicle exocytosis"/>
    <property type="evidence" value="ECO:0007669"/>
    <property type="project" value="TreeGrafter"/>
</dbReference>
<evidence type="ECO:0000256" key="4">
    <source>
        <dbReference type="ARBA" id="ARBA00022833"/>
    </source>
</evidence>
<evidence type="ECO:0000256" key="1">
    <source>
        <dbReference type="ARBA" id="ARBA00022723"/>
    </source>
</evidence>
<keyword evidence="4" id="KW-0862">Zinc</keyword>
<feature type="domain" description="FYVE-type" evidence="7">
    <location>
        <begin position="153"/>
        <end position="217"/>
    </location>
</feature>
<dbReference type="InterPro" id="IPR013083">
    <property type="entry name" value="Znf_RING/FYVE/PHD"/>
</dbReference>
<dbReference type="AlphaFoldDB" id="A0AAE1B1M0"/>
<feature type="compositionally biased region" description="Low complexity" evidence="6">
    <location>
        <begin position="395"/>
        <end position="411"/>
    </location>
</feature>
<feature type="region of interest" description="Disordered" evidence="6">
    <location>
        <begin position="239"/>
        <end position="462"/>
    </location>
</feature>
<keyword evidence="1" id="KW-0479">Metal-binding</keyword>
<evidence type="ECO:0000256" key="2">
    <source>
        <dbReference type="ARBA" id="ARBA00022737"/>
    </source>
</evidence>
<dbReference type="GO" id="GO:0048167">
    <property type="term" value="P:regulation of synaptic plasticity"/>
    <property type="evidence" value="ECO:0007669"/>
    <property type="project" value="TreeGrafter"/>
</dbReference>
<dbReference type="InterPro" id="IPR011011">
    <property type="entry name" value="Znf_FYVE_PHD"/>
</dbReference>
<protein>
    <recommendedName>
        <fullName evidence="7">FYVE-type domain-containing protein</fullName>
    </recommendedName>
</protein>
<reference evidence="8" key="1">
    <citation type="journal article" date="2023" name="G3 (Bethesda)">
        <title>A reference genome for the long-term kleptoplast-retaining sea slug Elysia crispata morphotype clarki.</title>
        <authorList>
            <person name="Eastman K.E."/>
            <person name="Pendleton A.L."/>
            <person name="Shaikh M.A."/>
            <person name="Suttiyut T."/>
            <person name="Ogas R."/>
            <person name="Tomko P."/>
            <person name="Gavelis G."/>
            <person name="Widhalm J.R."/>
            <person name="Wisecaver J.H."/>
        </authorList>
    </citation>
    <scope>NUCLEOTIDE SEQUENCE</scope>
    <source>
        <strain evidence="8">ECLA1</strain>
    </source>
</reference>
<comment type="caution">
    <text evidence="8">The sequence shown here is derived from an EMBL/GenBank/DDBJ whole genome shotgun (WGS) entry which is preliminary data.</text>
</comment>
<dbReference type="GO" id="GO:0008270">
    <property type="term" value="F:zinc ion binding"/>
    <property type="evidence" value="ECO:0007669"/>
    <property type="project" value="UniProtKB-KW"/>
</dbReference>
<evidence type="ECO:0000256" key="5">
    <source>
        <dbReference type="PROSITE-ProRule" id="PRU00091"/>
    </source>
</evidence>
<dbReference type="InterPro" id="IPR054386">
    <property type="entry name" value="RIM_Znf"/>
</dbReference>
<dbReference type="InterPro" id="IPR017455">
    <property type="entry name" value="Znf_FYVE-rel"/>
</dbReference>
<dbReference type="Proteomes" id="UP001283361">
    <property type="component" value="Unassembled WGS sequence"/>
</dbReference>
<dbReference type="PANTHER" id="PTHR12157:SF25">
    <property type="entry name" value="REGULATING SYNAPTIC MEMBRANE EXOCYTOSIS PROTEIN 3"/>
    <property type="match status" value="1"/>
</dbReference>
<dbReference type="GO" id="GO:0048791">
    <property type="term" value="P:calcium ion-regulated exocytosis of neurotransmitter"/>
    <property type="evidence" value="ECO:0007669"/>
    <property type="project" value="TreeGrafter"/>
</dbReference>
<feature type="compositionally biased region" description="Basic and acidic residues" evidence="6">
    <location>
        <begin position="359"/>
        <end position="387"/>
    </location>
</feature>
<dbReference type="EMBL" id="JAWDGP010000711">
    <property type="protein sequence ID" value="KAK3798159.1"/>
    <property type="molecule type" value="Genomic_DNA"/>
</dbReference>
<dbReference type="GO" id="GO:0044325">
    <property type="term" value="F:transmembrane transporter binding"/>
    <property type="evidence" value="ECO:0007669"/>
    <property type="project" value="TreeGrafter"/>
</dbReference>